<dbReference type="AlphaFoldDB" id="A0A0W8I2R9"/>
<sequence length="126" mass="13720">MIPNPLRIGVYAGWLAGEVIRGALRIGVDVITPDLRMSPAIVALPLHCETDLEISTMASSITITPGTITLGIAPRTGDSPPTLYVHALYGQDRDSLIEELREMERRLLVMTRGRRAGERAMEGEPA</sequence>
<dbReference type="PANTHER" id="PTHR34584:SF1">
    <property type="entry name" value="NA(+)_H(+) ANTIPORTER SUBUNIT E1"/>
    <property type="match status" value="1"/>
</dbReference>
<keyword evidence="4" id="KW-0812">Transmembrane</keyword>
<proteinExistence type="inferred from homology"/>
<keyword evidence="3" id="KW-1003">Cell membrane</keyword>
<accession>A0A0W8I2R9</accession>
<evidence type="ECO:0008006" key="9">
    <source>
        <dbReference type="Google" id="ProtNLM"/>
    </source>
</evidence>
<dbReference type="Proteomes" id="UP000054837">
    <property type="component" value="Unassembled WGS sequence"/>
</dbReference>
<name>A0A0W8I2R9_9MICO</name>
<keyword evidence="6" id="KW-0472">Membrane</keyword>
<dbReference type="Pfam" id="PF01899">
    <property type="entry name" value="MNHE"/>
    <property type="match status" value="1"/>
</dbReference>
<keyword evidence="5" id="KW-1133">Transmembrane helix</keyword>
<organism evidence="7 8">
    <name type="scientific">Serinicoccus chungangensis</name>
    <dbReference type="NCBI Taxonomy" id="767452"/>
    <lineage>
        <taxon>Bacteria</taxon>
        <taxon>Bacillati</taxon>
        <taxon>Actinomycetota</taxon>
        <taxon>Actinomycetes</taxon>
        <taxon>Micrococcales</taxon>
        <taxon>Ornithinimicrobiaceae</taxon>
        <taxon>Serinicoccus</taxon>
    </lineage>
</organism>
<reference evidence="7 8" key="1">
    <citation type="submission" date="2015-12" db="EMBL/GenBank/DDBJ databases">
        <title>Serinicoccus chungangenesis strain CD08_5 genome sequencing and assembly.</title>
        <authorList>
            <person name="Chander A.M."/>
            <person name="Kaur G."/>
            <person name="Nair G.R."/>
            <person name="Dhawan D.K."/>
            <person name="Kochhar R.K."/>
            <person name="Mayilraj S."/>
            <person name="Bhadada S.K."/>
        </authorList>
    </citation>
    <scope>NUCLEOTIDE SEQUENCE [LARGE SCALE GENOMIC DNA]</scope>
    <source>
        <strain evidence="7 8">CD08_5</strain>
    </source>
</reference>
<comment type="caution">
    <text evidence="7">The sequence shown here is derived from an EMBL/GenBank/DDBJ whole genome shotgun (WGS) entry which is preliminary data.</text>
</comment>
<dbReference type="PANTHER" id="PTHR34584">
    <property type="entry name" value="NA(+)/H(+) ANTIPORTER SUBUNIT E1"/>
    <property type="match status" value="1"/>
</dbReference>
<comment type="similarity">
    <text evidence="2">Belongs to the CPA3 antiporters (TC 2.A.63) subunit E family.</text>
</comment>
<gene>
    <name evidence="7" type="ORF">AVL62_07855</name>
</gene>
<evidence type="ECO:0000256" key="6">
    <source>
        <dbReference type="ARBA" id="ARBA00023136"/>
    </source>
</evidence>
<dbReference type="OrthoDB" id="3837866at2"/>
<keyword evidence="8" id="KW-1185">Reference proteome</keyword>
<evidence type="ECO:0000313" key="8">
    <source>
        <dbReference type="Proteomes" id="UP000054837"/>
    </source>
</evidence>
<dbReference type="EMBL" id="LQBL01000031">
    <property type="protein sequence ID" value="KUG51847.1"/>
    <property type="molecule type" value="Genomic_DNA"/>
</dbReference>
<dbReference type="RefSeq" id="WP_058892142.1">
    <property type="nucleotide sequence ID" value="NZ_LQBL01000031.1"/>
</dbReference>
<evidence type="ECO:0000256" key="3">
    <source>
        <dbReference type="ARBA" id="ARBA00022475"/>
    </source>
</evidence>
<evidence type="ECO:0000256" key="5">
    <source>
        <dbReference type="ARBA" id="ARBA00022989"/>
    </source>
</evidence>
<dbReference type="STRING" id="767452.AVL62_07855"/>
<protein>
    <recommendedName>
        <fullName evidence="9">Sodium:proton antiporter</fullName>
    </recommendedName>
</protein>
<dbReference type="GO" id="GO:0008324">
    <property type="term" value="F:monoatomic cation transmembrane transporter activity"/>
    <property type="evidence" value="ECO:0007669"/>
    <property type="project" value="InterPro"/>
</dbReference>
<evidence type="ECO:0000256" key="4">
    <source>
        <dbReference type="ARBA" id="ARBA00022692"/>
    </source>
</evidence>
<comment type="subcellular location">
    <subcellularLocation>
        <location evidence="1">Cell membrane</location>
        <topology evidence="1">Multi-pass membrane protein</topology>
    </subcellularLocation>
</comment>
<dbReference type="GO" id="GO:0005886">
    <property type="term" value="C:plasma membrane"/>
    <property type="evidence" value="ECO:0007669"/>
    <property type="project" value="UniProtKB-SubCell"/>
</dbReference>
<evidence type="ECO:0000256" key="1">
    <source>
        <dbReference type="ARBA" id="ARBA00004651"/>
    </source>
</evidence>
<evidence type="ECO:0000313" key="7">
    <source>
        <dbReference type="EMBL" id="KUG51847.1"/>
    </source>
</evidence>
<dbReference type="InterPro" id="IPR002758">
    <property type="entry name" value="Cation_antiport_E"/>
</dbReference>
<evidence type="ECO:0000256" key="2">
    <source>
        <dbReference type="ARBA" id="ARBA00006228"/>
    </source>
</evidence>